<evidence type="ECO:0000313" key="14">
    <source>
        <dbReference type="Proteomes" id="UP000192708"/>
    </source>
</evidence>
<evidence type="ECO:0000256" key="1">
    <source>
        <dbReference type="ARBA" id="ARBA00002442"/>
    </source>
</evidence>
<organism evidence="13 14">
    <name type="scientific">Polynucleobacter kasalickyi</name>
    <dbReference type="NCBI Taxonomy" id="1938817"/>
    <lineage>
        <taxon>Bacteria</taxon>
        <taxon>Pseudomonadati</taxon>
        <taxon>Pseudomonadota</taxon>
        <taxon>Betaproteobacteria</taxon>
        <taxon>Burkholderiales</taxon>
        <taxon>Burkholderiaceae</taxon>
        <taxon>Polynucleobacter</taxon>
    </lineage>
</organism>
<name>A0A1W1Y444_9BURK</name>
<comment type="similarity">
    <text evidence="3 12">Belongs to the CcmD/CycX/HelD family.</text>
</comment>
<evidence type="ECO:0000256" key="7">
    <source>
        <dbReference type="ARBA" id="ARBA00022519"/>
    </source>
</evidence>
<evidence type="ECO:0000313" key="13">
    <source>
        <dbReference type="EMBL" id="SMC30508.1"/>
    </source>
</evidence>
<dbReference type="Proteomes" id="UP000192708">
    <property type="component" value="Unassembled WGS sequence"/>
</dbReference>
<keyword evidence="11 12" id="KW-0472">Membrane</keyword>
<dbReference type="STRING" id="1938817.SAMN06296008_101207"/>
<evidence type="ECO:0000256" key="9">
    <source>
        <dbReference type="ARBA" id="ARBA00022748"/>
    </source>
</evidence>
<gene>
    <name evidence="13" type="ORF">SAMN06296008_101207</name>
</gene>
<evidence type="ECO:0000256" key="8">
    <source>
        <dbReference type="ARBA" id="ARBA00022692"/>
    </source>
</evidence>
<dbReference type="GO" id="GO:0017004">
    <property type="term" value="P:cytochrome complex assembly"/>
    <property type="evidence" value="ECO:0007669"/>
    <property type="project" value="UniProtKB-KW"/>
</dbReference>
<keyword evidence="10 12" id="KW-1133">Transmembrane helix</keyword>
<keyword evidence="5 12" id="KW-0813">Transport</keyword>
<evidence type="ECO:0000256" key="6">
    <source>
        <dbReference type="ARBA" id="ARBA00022475"/>
    </source>
</evidence>
<dbReference type="GO" id="GO:0015886">
    <property type="term" value="P:heme transport"/>
    <property type="evidence" value="ECO:0007669"/>
    <property type="project" value="InterPro"/>
</dbReference>
<evidence type="ECO:0000256" key="10">
    <source>
        <dbReference type="ARBA" id="ARBA00022989"/>
    </source>
</evidence>
<comment type="function">
    <text evidence="1 12">Required for the export of heme to the periplasm for the biogenesis of c-type cytochromes.</text>
</comment>
<accession>A0A1W1Y444</accession>
<dbReference type="Pfam" id="PF04995">
    <property type="entry name" value="CcmD"/>
    <property type="match status" value="1"/>
</dbReference>
<evidence type="ECO:0000256" key="3">
    <source>
        <dbReference type="ARBA" id="ARBA00008741"/>
    </source>
</evidence>
<dbReference type="AlphaFoldDB" id="A0A1W1Y444"/>
<keyword evidence="7 12" id="KW-0997">Cell inner membrane</keyword>
<evidence type="ECO:0000256" key="12">
    <source>
        <dbReference type="RuleBase" id="RU363101"/>
    </source>
</evidence>
<feature type="transmembrane region" description="Helical" evidence="12">
    <location>
        <begin position="15"/>
        <end position="35"/>
    </location>
</feature>
<evidence type="ECO:0000256" key="4">
    <source>
        <dbReference type="ARBA" id="ARBA00016461"/>
    </source>
</evidence>
<keyword evidence="14" id="KW-1185">Reference proteome</keyword>
<dbReference type="NCBIfam" id="TIGR03141">
    <property type="entry name" value="cytochro_ccmD"/>
    <property type="match status" value="1"/>
</dbReference>
<dbReference type="InterPro" id="IPR007078">
    <property type="entry name" value="Haem_export_protD_CcmD"/>
</dbReference>
<dbReference type="GO" id="GO:0005886">
    <property type="term" value="C:plasma membrane"/>
    <property type="evidence" value="ECO:0007669"/>
    <property type="project" value="UniProtKB-SubCell"/>
</dbReference>
<evidence type="ECO:0000256" key="5">
    <source>
        <dbReference type="ARBA" id="ARBA00022448"/>
    </source>
</evidence>
<keyword evidence="6 12" id="KW-1003">Cell membrane</keyword>
<dbReference type="EMBL" id="FWXJ01000001">
    <property type="protein sequence ID" value="SMC30508.1"/>
    <property type="molecule type" value="Genomic_DNA"/>
</dbReference>
<keyword evidence="9 12" id="KW-0201">Cytochrome c-type biogenesis</keyword>
<evidence type="ECO:0000256" key="11">
    <source>
        <dbReference type="ARBA" id="ARBA00023136"/>
    </source>
</evidence>
<sequence>MIWESFSEFIHMRGYGLYVWGSFGVTALCIAWEVFQLRKKKQELFLGQDQ</sequence>
<evidence type="ECO:0000256" key="2">
    <source>
        <dbReference type="ARBA" id="ARBA00004377"/>
    </source>
</evidence>
<keyword evidence="8 12" id="KW-0812">Transmembrane</keyword>
<comment type="subcellular location">
    <subcellularLocation>
        <location evidence="2 12">Cell inner membrane</location>
        <topology evidence="2 12">Single-pass membrane protein</topology>
    </subcellularLocation>
</comment>
<proteinExistence type="inferred from homology"/>
<reference evidence="13 14" key="1">
    <citation type="submission" date="2017-04" db="EMBL/GenBank/DDBJ databases">
        <authorList>
            <person name="Afonso C.L."/>
            <person name="Miller P.J."/>
            <person name="Scott M.A."/>
            <person name="Spackman E."/>
            <person name="Goraichik I."/>
            <person name="Dimitrov K.M."/>
            <person name="Suarez D.L."/>
            <person name="Swayne D.E."/>
        </authorList>
    </citation>
    <scope>NUCLEOTIDE SEQUENCE [LARGE SCALE GENOMIC DNA]</scope>
    <source>
        <strain evidence="13 14">VK13</strain>
    </source>
</reference>
<protein>
    <recommendedName>
        <fullName evidence="4 12">Heme exporter protein D</fullName>
    </recommendedName>
</protein>